<evidence type="ECO:0000256" key="1">
    <source>
        <dbReference type="SAM" id="MobiDB-lite"/>
    </source>
</evidence>
<sequence>MSFGWSAGDIFTLVATCYKIVENCREGLTSASIQIKGLRNDLEEFYTVLVHLHEVVKDGKNIAFFDLKDMKATMKSCDAYLDKYKHLQLSKGVGSNNSGPNVATSSTNSSEGLKRRSSFSKSKELLDKSKETGLKLSQAVIWTTLGGESEIQELQRKLARHRQTLVLYLQILERNRRIKEDSNVNKRLSNVEAMVKDLHSNRRLSNTGSPDTLPRSPRMHYQRQNDTDYEDYEAIFRALNEQKRLALMETERADNDDTLQEWNDILDHLEIISRRVLNAAERTASSTAQRRTGSASYQIKLNRMLTPHHTIGTPPSLRPIQRTDTHDSGFAEMLPQALAPLPEESSGLSEAFAQSAHVVKPVQPQSSFLPDGMVEHYKPMTPNTLLKQRTLSVSSLSRPVLSPSSSAESVGASTAPFSRSPRQSRTFSMSSSEVSFSAGVSHWQTIQFDGWVKCTTTTSGRPISCTVNGGYDSNGKLYALQIRKQDSSSSSFIIKLSTHKKRPLPQVEPFGERDIPEEGYQAYFISPLDTEPKGVEVQFFFQNEKSLNDFESLVYGQELLLTVNIKKISSSGKNLSEGQRLRVWKKNDTKSLLFYTTKCEKSKGRYHSIPAREVLQSKVVGKSSLDLKLQNNSHHLQDLKIEFLNKTGWSAYNPYFSSF</sequence>
<dbReference type="AlphaFoldDB" id="B8MAE5"/>
<dbReference type="HOGENOM" id="CLU_360999_0_0_1"/>
<keyword evidence="3" id="KW-1185">Reference proteome</keyword>
<dbReference type="OrthoDB" id="4172108at2759"/>
<dbReference type="GeneID" id="8108287"/>
<protein>
    <submittedName>
        <fullName evidence="2">Uncharacterized protein</fullName>
    </submittedName>
</protein>
<dbReference type="EMBL" id="EQ962655">
    <property type="protein sequence ID" value="EED18647.1"/>
    <property type="molecule type" value="Genomic_DNA"/>
</dbReference>
<proteinExistence type="predicted"/>
<gene>
    <name evidence="2" type="ORF">TSTA_123760</name>
</gene>
<organism evidence="2 3">
    <name type="scientific">Talaromyces stipitatus (strain ATCC 10500 / CBS 375.48 / QM 6759 / NRRL 1006)</name>
    <name type="common">Penicillium stipitatum</name>
    <dbReference type="NCBI Taxonomy" id="441959"/>
    <lineage>
        <taxon>Eukaryota</taxon>
        <taxon>Fungi</taxon>
        <taxon>Dikarya</taxon>
        <taxon>Ascomycota</taxon>
        <taxon>Pezizomycotina</taxon>
        <taxon>Eurotiomycetes</taxon>
        <taxon>Eurotiomycetidae</taxon>
        <taxon>Eurotiales</taxon>
        <taxon>Trichocomaceae</taxon>
        <taxon>Talaromyces</taxon>
        <taxon>Talaromyces sect. Talaromyces</taxon>
    </lineage>
</organism>
<dbReference type="InParanoid" id="B8MAE5"/>
<feature type="region of interest" description="Disordered" evidence="1">
    <location>
        <begin position="397"/>
        <end position="424"/>
    </location>
</feature>
<evidence type="ECO:0000313" key="3">
    <source>
        <dbReference type="Proteomes" id="UP000001745"/>
    </source>
</evidence>
<name>B8MAE5_TALSN</name>
<dbReference type="PhylomeDB" id="B8MAE5"/>
<feature type="compositionally biased region" description="Low complexity" evidence="1">
    <location>
        <begin position="397"/>
        <end position="415"/>
    </location>
</feature>
<dbReference type="eggNOG" id="ENOG502T3NW">
    <property type="taxonomic scope" value="Eukaryota"/>
</dbReference>
<reference evidence="3" key="1">
    <citation type="journal article" date="2015" name="Genome Announc.">
        <title>Genome sequence of the AIDS-associated pathogen Penicillium marneffei (ATCC18224) and its near taxonomic relative Talaromyces stipitatus (ATCC10500).</title>
        <authorList>
            <person name="Nierman W.C."/>
            <person name="Fedorova-Abrams N.D."/>
            <person name="Andrianopoulos A."/>
        </authorList>
    </citation>
    <scope>NUCLEOTIDE SEQUENCE [LARGE SCALE GENOMIC DNA]</scope>
    <source>
        <strain evidence="3">ATCC 10500 / CBS 375.48 / QM 6759 / NRRL 1006</strain>
    </source>
</reference>
<feature type="region of interest" description="Disordered" evidence="1">
    <location>
        <begin position="95"/>
        <end position="124"/>
    </location>
</feature>
<dbReference type="VEuPathDB" id="FungiDB:TSTA_123760"/>
<dbReference type="OMA" id="ETSCIDL"/>
<evidence type="ECO:0000313" key="2">
    <source>
        <dbReference type="EMBL" id="EED18647.1"/>
    </source>
</evidence>
<accession>B8MAE5</accession>
<dbReference type="RefSeq" id="XP_002482639.1">
    <property type="nucleotide sequence ID" value="XM_002482594.1"/>
</dbReference>
<feature type="compositionally biased region" description="Polar residues" evidence="1">
    <location>
        <begin position="95"/>
        <end position="111"/>
    </location>
</feature>
<dbReference type="Proteomes" id="UP000001745">
    <property type="component" value="Unassembled WGS sequence"/>
</dbReference>